<feature type="transmembrane region" description="Helical" evidence="7">
    <location>
        <begin position="53"/>
        <end position="78"/>
    </location>
</feature>
<comment type="function">
    <text evidence="7">Part of an energy-coupled inorganic carbon pump.</text>
</comment>
<feature type="transmembrane region" description="Helical" evidence="7">
    <location>
        <begin position="152"/>
        <end position="179"/>
    </location>
</feature>
<keyword evidence="3 7" id="KW-1003">Cell membrane</keyword>
<evidence type="ECO:0000256" key="8">
    <source>
        <dbReference type="RuleBase" id="RU000320"/>
    </source>
</evidence>
<feature type="domain" description="NADH-Ubiquinone oxidoreductase (complex I) chain 5 N-terminal" evidence="10">
    <location>
        <begin position="54"/>
        <end position="93"/>
    </location>
</feature>
<evidence type="ECO:0000256" key="6">
    <source>
        <dbReference type="ARBA" id="ARBA00023136"/>
    </source>
</evidence>
<dbReference type="InterPro" id="IPR001516">
    <property type="entry name" value="Proton_antipo_N"/>
</dbReference>
<dbReference type="Pfam" id="PF00662">
    <property type="entry name" value="Proton_antipo_N"/>
    <property type="match status" value="1"/>
</dbReference>
<dbReference type="Pfam" id="PF00361">
    <property type="entry name" value="Proton_antipo_M"/>
    <property type="match status" value="1"/>
</dbReference>
<dbReference type="InterPro" id="IPR001750">
    <property type="entry name" value="ND/Mrp_TM"/>
</dbReference>
<dbReference type="PANTHER" id="PTHR42829:SF1">
    <property type="entry name" value="INORGANIC CARBON TRANSPORTER SUBUNIT DABB-RELATED"/>
    <property type="match status" value="1"/>
</dbReference>
<keyword evidence="4 7" id="KW-0812">Transmembrane</keyword>
<protein>
    <recommendedName>
        <fullName evidence="7">Probable inorganic carbon transporter subunit DabB</fullName>
    </recommendedName>
</protein>
<feature type="transmembrane region" description="Helical" evidence="7">
    <location>
        <begin position="259"/>
        <end position="277"/>
    </location>
</feature>
<accession>A0ABZ0PK59</accession>
<feature type="transmembrane region" description="Helical" evidence="7">
    <location>
        <begin position="374"/>
        <end position="395"/>
    </location>
</feature>
<evidence type="ECO:0000256" key="2">
    <source>
        <dbReference type="ARBA" id="ARBA00022448"/>
    </source>
</evidence>
<keyword evidence="5 7" id="KW-1133">Transmembrane helix</keyword>
<feature type="transmembrane region" description="Helical" evidence="7">
    <location>
        <begin position="27"/>
        <end position="46"/>
    </location>
</feature>
<dbReference type="InterPro" id="IPR046396">
    <property type="entry name" value="Transporter_DabB"/>
</dbReference>
<evidence type="ECO:0000256" key="7">
    <source>
        <dbReference type="HAMAP-Rule" id="MF_00862"/>
    </source>
</evidence>
<feature type="transmembrane region" description="Helical" evidence="7">
    <location>
        <begin position="343"/>
        <end position="368"/>
    </location>
</feature>
<evidence type="ECO:0000313" key="12">
    <source>
        <dbReference type="Proteomes" id="UP001305521"/>
    </source>
</evidence>
<dbReference type="RefSeq" id="WP_318649829.1">
    <property type="nucleotide sequence ID" value="NZ_CP137852.1"/>
</dbReference>
<comment type="similarity">
    <text evidence="7">Belongs to the inorganic carbon transporter (TC 9.A.2) DabB family.</text>
</comment>
<dbReference type="EMBL" id="CP137852">
    <property type="protein sequence ID" value="WPB85852.1"/>
    <property type="molecule type" value="Genomic_DNA"/>
</dbReference>
<feature type="transmembrane region" description="Helical" evidence="7">
    <location>
        <begin position="402"/>
        <end position="423"/>
    </location>
</feature>
<evidence type="ECO:0000259" key="10">
    <source>
        <dbReference type="Pfam" id="PF00662"/>
    </source>
</evidence>
<feature type="domain" description="NADH:quinone oxidoreductase/Mrp antiporter transmembrane" evidence="9">
    <location>
        <begin position="109"/>
        <end position="369"/>
    </location>
</feature>
<feature type="transmembrane region" description="Helical" evidence="7">
    <location>
        <begin position="284"/>
        <end position="306"/>
    </location>
</feature>
<reference evidence="11 12" key="1">
    <citation type="submission" date="2023-11" db="EMBL/GenBank/DDBJ databases">
        <title>Arctic aerobic anoxygenic photoheterotroph Sediminicoccus rosea KRV36 adapts its photosynthesis to long days of polar summer.</title>
        <authorList>
            <person name="Tomasch J."/>
            <person name="Kopejtka K."/>
            <person name="Bily T."/>
            <person name="Gardiner A.T."/>
            <person name="Gardian Z."/>
            <person name="Shivaramu S."/>
            <person name="Koblizek M."/>
            <person name="Engelhardt F."/>
            <person name="Kaftan D."/>
        </authorList>
    </citation>
    <scope>NUCLEOTIDE SEQUENCE [LARGE SCALE GENOMIC DNA]</scope>
    <source>
        <strain evidence="11 12">R-30</strain>
    </source>
</reference>
<evidence type="ECO:0000313" key="11">
    <source>
        <dbReference type="EMBL" id="WPB85852.1"/>
    </source>
</evidence>
<dbReference type="InterPro" id="IPR003945">
    <property type="entry name" value="NU5C-like"/>
</dbReference>
<evidence type="ECO:0000256" key="4">
    <source>
        <dbReference type="ARBA" id="ARBA00022692"/>
    </source>
</evidence>
<evidence type="ECO:0000256" key="5">
    <source>
        <dbReference type="ARBA" id="ARBA00022989"/>
    </source>
</evidence>
<dbReference type="Proteomes" id="UP001305521">
    <property type="component" value="Chromosome"/>
</dbReference>
<gene>
    <name evidence="7" type="primary">dabB</name>
    <name evidence="11" type="ORF">R9Z33_03015</name>
</gene>
<feature type="transmembrane region" description="Helical" evidence="7">
    <location>
        <begin position="191"/>
        <end position="209"/>
    </location>
</feature>
<dbReference type="HAMAP" id="MF_00862">
    <property type="entry name" value="DabB"/>
    <property type="match status" value="1"/>
</dbReference>
<evidence type="ECO:0000256" key="1">
    <source>
        <dbReference type="ARBA" id="ARBA00004127"/>
    </source>
</evidence>
<comment type="subunit">
    <text evidence="7">Forms a complex with DabA.</text>
</comment>
<comment type="subcellular location">
    <subcellularLocation>
        <location evidence="7">Cell membrane</location>
        <topology evidence="7">Multi-pass membrane protein</topology>
    </subcellularLocation>
    <subcellularLocation>
        <location evidence="1">Endomembrane system</location>
        <topology evidence="1">Multi-pass membrane protein</topology>
    </subcellularLocation>
    <subcellularLocation>
        <location evidence="8">Membrane</location>
        <topology evidence="8">Multi-pass membrane protein</topology>
    </subcellularLocation>
</comment>
<evidence type="ECO:0000256" key="3">
    <source>
        <dbReference type="ARBA" id="ARBA00022475"/>
    </source>
</evidence>
<proteinExistence type="inferred from homology"/>
<keyword evidence="12" id="KW-1185">Reference proteome</keyword>
<feature type="transmembrane region" description="Helical" evidence="7">
    <location>
        <begin position="229"/>
        <end position="247"/>
    </location>
</feature>
<dbReference type="PANTHER" id="PTHR42829">
    <property type="entry name" value="NADH-UBIQUINONE OXIDOREDUCTASE CHAIN 5"/>
    <property type="match status" value="1"/>
</dbReference>
<dbReference type="PRINTS" id="PR01434">
    <property type="entry name" value="NADHDHGNASE5"/>
</dbReference>
<feature type="transmembrane region" description="Helical" evidence="7">
    <location>
        <begin position="443"/>
        <end position="463"/>
    </location>
</feature>
<keyword evidence="2 7" id="KW-0813">Transport</keyword>
<sequence length="504" mass="53018">MPWIAALAPALLVLAAALPGDSRRRVTLAAMGAFAAALIVALGLMLNGGASGFLLHLDAVSGVMLLLVAFIGMIVTLYSRRYLDGDAGQARFFRWLGYTLASVLALTISGNLLFFAAAWIATSFCLHRLLVFYPERHGAQLAARKKYVASRLGDVALIAALLLILGRFGTLEFGAIFAATAALSGSDDPGIAIHLAAVLLAFAAIVKSAQFPLHGWLPEVMETPTPVSALLHAGIINAGGFLIVRMADLVALSAQALDLLLVIGAVTAIFGAAVMLTQTSVKVALAWSTVAQMGFMILQCGLGAFAAAMLHIVAHAMYKAHAFLSAGSVITERKPGAQPPLPLRMLIPALAVAVLMVLVVGALFGMPFLEKPGVAVLGATLMMGLTPMLAGALMARDEARFVALRVGGFALAVCVAYFALQAGAEWLLAAALPEQTVPRGPFALFWAAFTVLAFATLLVLNVLRRRGRAGPALQAFYVHLFNGFYVNAWCNRLVARHWPLKGGV</sequence>
<dbReference type="NCBIfam" id="NF006029">
    <property type="entry name" value="PRK08168.1"/>
    <property type="match status" value="1"/>
</dbReference>
<organism evidence="11 12">
    <name type="scientific">Sediminicoccus rosea</name>
    <dbReference type="NCBI Taxonomy" id="1225128"/>
    <lineage>
        <taxon>Bacteria</taxon>
        <taxon>Pseudomonadati</taxon>
        <taxon>Pseudomonadota</taxon>
        <taxon>Alphaproteobacteria</taxon>
        <taxon>Acetobacterales</taxon>
        <taxon>Roseomonadaceae</taxon>
        <taxon>Sediminicoccus</taxon>
    </lineage>
</organism>
<name>A0ABZ0PK59_9PROT</name>
<feature type="transmembrane region" description="Helical" evidence="7">
    <location>
        <begin position="98"/>
        <end position="131"/>
    </location>
</feature>
<evidence type="ECO:0000259" key="9">
    <source>
        <dbReference type="Pfam" id="PF00361"/>
    </source>
</evidence>
<keyword evidence="6 7" id="KW-0472">Membrane</keyword>